<comment type="caution">
    <text evidence="2">The sequence shown here is derived from an EMBL/GenBank/DDBJ whole genome shotgun (WGS) entry which is preliminary data.</text>
</comment>
<sequence>MSPPDTYALRQDVNKGAYYSQLQYDATQEDLTVEAFVRGLTLTALRQQLQLAATTSLELEEVEHDPASGSERSQQKRRPDHTPRRTCMAQASEEKAPDSVLDPTWPTELITLRAHHPADSPATYSATAQQGVLHRNT</sequence>
<feature type="region of interest" description="Disordered" evidence="1">
    <location>
        <begin position="57"/>
        <end position="103"/>
    </location>
</feature>
<name>A0A444U4W4_ACIRT</name>
<dbReference type="Proteomes" id="UP000289886">
    <property type="component" value="Unassembled WGS sequence"/>
</dbReference>
<protein>
    <submittedName>
        <fullName evidence="2">Uncharacterized protein</fullName>
    </submittedName>
</protein>
<evidence type="ECO:0000313" key="2">
    <source>
        <dbReference type="EMBL" id="RXM30204.1"/>
    </source>
</evidence>
<evidence type="ECO:0000256" key="1">
    <source>
        <dbReference type="SAM" id="MobiDB-lite"/>
    </source>
</evidence>
<organism evidence="2 3">
    <name type="scientific">Acipenser ruthenus</name>
    <name type="common">Sterlet sturgeon</name>
    <dbReference type="NCBI Taxonomy" id="7906"/>
    <lineage>
        <taxon>Eukaryota</taxon>
        <taxon>Metazoa</taxon>
        <taxon>Chordata</taxon>
        <taxon>Craniata</taxon>
        <taxon>Vertebrata</taxon>
        <taxon>Euteleostomi</taxon>
        <taxon>Actinopterygii</taxon>
        <taxon>Chondrostei</taxon>
        <taxon>Acipenseriformes</taxon>
        <taxon>Acipenseridae</taxon>
        <taxon>Acipenser</taxon>
    </lineage>
</organism>
<gene>
    <name evidence="2" type="ORF">EOD39_8035</name>
</gene>
<dbReference type="AlphaFoldDB" id="A0A444U4W4"/>
<dbReference type="EMBL" id="SCEB01215304">
    <property type="protein sequence ID" value="RXM30204.1"/>
    <property type="molecule type" value="Genomic_DNA"/>
</dbReference>
<proteinExistence type="predicted"/>
<feature type="region of interest" description="Disordered" evidence="1">
    <location>
        <begin position="116"/>
        <end position="137"/>
    </location>
</feature>
<evidence type="ECO:0000313" key="3">
    <source>
        <dbReference type="Proteomes" id="UP000289886"/>
    </source>
</evidence>
<reference evidence="2 3" key="1">
    <citation type="submission" date="2019-01" db="EMBL/GenBank/DDBJ databases">
        <title>Draft Genome and Complete Hox-Cluster Characterization of the Sterlet Sturgeon (Acipenser ruthenus).</title>
        <authorList>
            <person name="Wei Q."/>
        </authorList>
    </citation>
    <scope>NUCLEOTIDE SEQUENCE [LARGE SCALE GENOMIC DNA]</scope>
    <source>
        <strain evidence="2">WHYD16114868_AA</strain>
        <tissue evidence="2">Blood</tissue>
    </source>
</reference>
<keyword evidence="3" id="KW-1185">Reference proteome</keyword>
<accession>A0A444U4W4</accession>